<dbReference type="GO" id="GO:0030170">
    <property type="term" value="F:pyridoxal phosphate binding"/>
    <property type="evidence" value="ECO:0007669"/>
    <property type="project" value="InterPro"/>
</dbReference>
<organism evidence="2 3">
    <name type="scientific">Actinospica durhamensis</name>
    <dbReference type="NCBI Taxonomy" id="1508375"/>
    <lineage>
        <taxon>Bacteria</taxon>
        <taxon>Bacillati</taxon>
        <taxon>Actinomycetota</taxon>
        <taxon>Actinomycetes</taxon>
        <taxon>Catenulisporales</taxon>
        <taxon>Actinospicaceae</taxon>
        <taxon>Actinospica</taxon>
    </lineage>
</organism>
<reference evidence="2" key="1">
    <citation type="submission" date="2021-04" db="EMBL/GenBank/DDBJ databases">
        <title>Genome based classification of Actinospica acidithermotolerans sp. nov., an actinobacterium isolated from an Indonesian hot spring.</title>
        <authorList>
            <person name="Kusuma A.B."/>
            <person name="Putra K.E."/>
            <person name="Nafisah S."/>
            <person name="Loh J."/>
            <person name="Nouioui I."/>
            <person name="Goodfellow M."/>
        </authorList>
    </citation>
    <scope>NUCLEOTIDE SEQUENCE</scope>
    <source>
        <strain evidence="2">CSCA 57</strain>
    </source>
</reference>
<gene>
    <name evidence="2" type="ORF">KDL01_19425</name>
</gene>
<dbReference type="AlphaFoldDB" id="A0A941INI7"/>
<dbReference type="InterPro" id="IPR005303">
    <property type="entry name" value="MOCOS_middle"/>
</dbReference>
<protein>
    <submittedName>
        <fullName evidence="2">MOSC domain-containing protein</fullName>
    </submittedName>
</protein>
<comment type="caution">
    <text evidence="2">The sequence shown here is derived from an EMBL/GenBank/DDBJ whole genome shotgun (WGS) entry which is preliminary data.</text>
</comment>
<dbReference type="GO" id="GO:0030151">
    <property type="term" value="F:molybdenum ion binding"/>
    <property type="evidence" value="ECO:0007669"/>
    <property type="project" value="InterPro"/>
</dbReference>
<dbReference type="InterPro" id="IPR005302">
    <property type="entry name" value="MoCF_Sase_C"/>
</dbReference>
<sequence>MQAKLSSLFIYPVKSCRRVETETATVEPWGLAGDRRWVVTDPDGQMYTQRDLPRMALIRAAYGADDRLLLSAPGLPDLEVSPPRRSEGAATAEVSVWHFLGPAAWAGAEADVWLSHALEQPSRLAHMDDTSVRAVNPDFGRTDDRVSFADGYPLLLATTASLAALNASIAEMGGEGVPMTRFRPNVVIEGTEPWAEDHWKRVQIGGQGFRVAKPCGRCIVTTVDPERGELTGQQPLKALRKHRRSGKDALFGMNLIPDTVGPLTVGDRFTVLD</sequence>
<evidence type="ECO:0000313" key="2">
    <source>
        <dbReference type="EMBL" id="MBR7835455.1"/>
    </source>
</evidence>
<dbReference type="PANTHER" id="PTHR14237">
    <property type="entry name" value="MOLYBDOPTERIN COFACTOR SULFURASE MOSC"/>
    <property type="match status" value="1"/>
</dbReference>
<dbReference type="RefSeq" id="WP_212529948.1">
    <property type="nucleotide sequence ID" value="NZ_JAGSOG010000096.1"/>
</dbReference>
<dbReference type="EMBL" id="JAGSOG010000096">
    <property type="protein sequence ID" value="MBR7835455.1"/>
    <property type="molecule type" value="Genomic_DNA"/>
</dbReference>
<proteinExistence type="predicted"/>
<dbReference type="InterPro" id="IPR011037">
    <property type="entry name" value="Pyrv_Knase-like_insert_dom_sf"/>
</dbReference>
<keyword evidence="3" id="KW-1185">Reference proteome</keyword>
<dbReference type="PROSITE" id="PS51340">
    <property type="entry name" value="MOSC"/>
    <property type="match status" value="1"/>
</dbReference>
<evidence type="ECO:0000259" key="1">
    <source>
        <dbReference type="PROSITE" id="PS51340"/>
    </source>
</evidence>
<dbReference type="GO" id="GO:0003824">
    <property type="term" value="F:catalytic activity"/>
    <property type="evidence" value="ECO:0007669"/>
    <property type="project" value="InterPro"/>
</dbReference>
<dbReference type="SUPFAM" id="SSF141673">
    <property type="entry name" value="MOSC N-terminal domain-like"/>
    <property type="match status" value="1"/>
</dbReference>
<dbReference type="Proteomes" id="UP000675781">
    <property type="component" value="Unassembled WGS sequence"/>
</dbReference>
<dbReference type="PANTHER" id="PTHR14237:SF19">
    <property type="entry name" value="MITOCHONDRIAL AMIDOXIME REDUCING COMPONENT 1"/>
    <property type="match status" value="1"/>
</dbReference>
<feature type="domain" description="MOSC" evidence="1">
    <location>
        <begin position="127"/>
        <end position="272"/>
    </location>
</feature>
<dbReference type="SUPFAM" id="SSF50800">
    <property type="entry name" value="PK beta-barrel domain-like"/>
    <property type="match status" value="1"/>
</dbReference>
<dbReference type="Pfam" id="PF03476">
    <property type="entry name" value="MOSC_N"/>
    <property type="match status" value="1"/>
</dbReference>
<accession>A0A941INI7</accession>
<name>A0A941INI7_9ACTN</name>
<dbReference type="Pfam" id="PF03473">
    <property type="entry name" value="MOSC"/>
    <property type="match status" value="1"/>
</dbReference>
<evidence type="ECO:0000313" key="3">
    <source>
        <dbReference type="Proteomes" id="UP000675781"/>
    </source>
</evidence>